<dbReference type="PANTHER" id="PTHR38111:SF11">
    <property type="entry name" value="TRANSCRIPTION FACTOR DOMAIN-CONTAINING PROTEIN-RELATED"/>
    <property type="match status" value="1"/>
</dbReference>
<dbReference type="PANTHER" id="PTHR38111">
    <property type="entry name" value="ZN(2)-C6 FUNGAL-TYPE DOMAIN-CONTAINING PROTEIN-RELATED"/>
    <property type="match status" value="1"/>
</dbReference>
<feature type="non-terminal residue" evidence="2">
    <location>
        <position position="1"/>
    </location>
</feature>
<feature type="non-terminal residue" evidence="2">
    <location>
        <position position="430"/>
    </location>
</feature>
<dbReference type="InterPro" id="IPR001138">
    <property type="entry name" value="Zn2Cys6_DnaBD"/>
</dbReference>
<keyword evidence="1" id="KW-0539">Nucleus</keyword>
<dbReference type="CDD" id="cd00067">
    <property type="entry name" value="GAL4"/>
    <property type="match status" value="1"/>
</dbReference>
<comment type="caution">
    <text evidence="2">The sequence shown here is derived from an EMBL/GenBank/DDBJ whole genome shotgun (WGS) entry which is preliminary data.</text>
</comment>
<evidence type="ECO:0000313" key="3">
    <source>
        <dbReference type="Proteomes" id="UP000258309"/>
    </source>
</evidence>
<name>A0A3E2HTP1_SCYLI</name>
<proteinExistence type="predicted"/>
<sequence length="430" mass="47591">MGRHCDETVPECYQCISSGKKCPGPLQGTLFVDMSEPVRLRVADTKTGKGGRRNKPQPILYATNGPAANASATMELVAKEAKSIDNLRLPTVYQPEKSGIFQQLYLAHFISSHDTEYQPWVSKLPHILSLSASLDRPEVYAIRATTMAFYGRLTADELLQIEASKWYSEGLKAQRQSLPLTVNNHGDESYTQGAFIIALTRDVPSVFASERWCTVPFLLHPKTPYDRLVDLLLQLPGYLPIRNAMRSLQKDDPVKSDALARCLTNSVQHLLSQLDDLWQEQMPQIDPDYDVRFKALSSHVLNPHTSNQPLPYTTPFQNSTNAYFASMYDAGNIIALGCLAAASPTPQIYKDKMIVHGASILNSAGYHQSQGCYNGGSFSMIFPVKLVCLLSPSEALRAMAQKSLLIWGSGRGLLDIVEIGEPSFLDRSHG</sequence>
<dbReference type="EMBL" id="NCSJ02000001">
    <property type="protein sequence ID" value="RFU36251.1"/>
    <property type="molecule type" value="Genomic_DNA"/>
</dbReference>
<evidence type="ECO:0000313" key="2">
    <source>
        <dbReference type="EMBL" id="RFU36251.1"/>
    </source>
</evidence>
<dbReference type="Proteomes" id="UP000258309">
    <property type="component" value="Unassembled WGS sequence"/>
</dbReference>
<gene>
    <name evidence="2" type="ORF">B7463_g107</name>
</gene>
<accession>A0A3E2HTP1</accession>
<dbReference type="GO" id="GO:0008270">
    <property type="term" value="F:zinc ion binding"/>
    <property type="evidence" value="ECO:0007669"/>
    <property type="project" value="InterPro"/>
</dbReference>
<keyword evidence="3" id="KW-1185">Reference proteome</keyword>
<evidence type="ECO:0000256" key="1">
    <source>
        <dbReference type="ARBA" id="ARBA00023242"/>
    </source>
</evidence>
<protein>
    <submittedName>
        <fullName evidence="2">Uncharacterized protein</fullName>
    </submittedName>
</protein>
<dbReference type="InterPro" id="IPR053178">
    <property type="entry name" value="Osmoadaptation_assoc"/>
</dbReference>
<reference evidence="2 3" key="1">
    <citation type="submission" date="2018-05" db="EMBL/GenBank/DDBJ databases">
        <title>Draft genome sequence of Scytalidium lignicola DSM 105466, a ubiquitous saprotrophic fungus.</title>
        <authorList>
            <person name="Buettner E."/>
            <person name="Gebauer A.M."/>
            <person name="Hofrichter M."/>
            <person name="Liers C."/>
            <person name="Kellner H."/>
        </authorList>
    </citation>
    <scope>NUCLEOTIDE SEQUENCE [LARGE SCALE GENOMIC DNA]</scope>
    <source>
        <strain evidence="2 3">DSM 105466</strain>
    </source>
</reference>
<dbReference type="GO" id="GO:0000981">
    <property type="term" value="F:DNA-binding transcription factor activity, RNA polymerase II-specific"/>
    <property type="evidence" value="ECO:0007669"/>
    <property type="project" value="InterPro"/>
</dbReference>
<organism evidence="2 3">
    <name type="scientific">Scytalidium lignicola</name>
    <name type="common">Hyphomycete</name>
    <dbReference type="NCBI Taxonomy" id="5539"/>
    <lineage>
        <taxon>Eukaryota</taxon>
        <taxon>Fungi</taxon>
        <taxon>Dikarya</taxon>
        <taxon>Ascomycota</taxon>
        <taxon>Pezizomycotina</taxon>
        <taxon>Leotiomycetes</taxon>
        <taxon>Leotiomycetes incertae sedis</taxon>
        <taxon>Scytalidium</taxon>
    </lineage>
</organism>
<dbReference type="OrthoDB" id="3525185at2759"/>
<dbReference type="AlphaFoldDB" id="A0A3E2HTP1"/>